<dbReference type="EMBL" id="GL983817">
    <property type="protein sequence ID" value="EGR31779.1"/>
    <property type="molecule type" value="Genomic_DNA"/>
</dbReference>
<keyword evidence="2" id="KW-1185">Reference proteome</keyword>
<gene>
    <name evidence="1" type="ORF">IMG5_102180</name>
</gene>
<proteinExistence type="predicted"/>
<name>G0QSM0_ICHMU</name>
<dbReference type="InParanoid" id="G0QSM0"/>
<protein>
    <submittedName>
        <fullName evidence="1">Uncharacterized protein</fullName>
    </submittedName>
</protein>
<accession>G0QSM0</accession>
<reference evidence="1 2" key="1">
    <citation type="submission" date="2011-07" db="EMBL/GenBank/DDBJ databases">
        <authorList>
            <person name="Coyne R."/>
            <person name="Brami D."/>
            <person name="Johnson J."/>
            <person name="Hostetler J."/>
            <person name="Hannick L."/>
            <person name="Clark T."/>
            <person name="Cassidy-Hanley D."/>
            <person name="Inman J."/>
        </authorList>
    </citation>
    <scope>NUCLEOTIDE SEQUENCE [LARGE SCALE GENOMIC DNA]</scope>
    <source>
        <strain evidence="1 2">G5</strain>
    </source>
</reference>
<organism evidence="1 2">
    <name type="scientific">Ichthyophthirius multifiliis</name>
    <name type="common">White spot disease agent</name>
    <name type="synonym">Ich</name>
    <dbReference type="NCBI Taxonomy" id="5932"/>
    <lineage>
        <taxon>Eukaryota</taxon>
        <taxon>Sar</taxon>
        <taxon>Alveolata</taxon>
        <taxon>Ciliophora</taxon>
        <taxon>Intramacronucleata</taxon>
        <taxon>Oligohymenophorea</taxon>
        <taxon>Hymenostomatida</taxon>
        <taxon>Ophryoglenina</taxon>
        <taxon>Ichthyophthirius</taxon>
    </lineage>
</organism>
<evidence type="ECO:0000313" key="1">
    <source>
        <dbReference type="EMBL" id="EGR31779.1"/>
    </source>
</evidence>
<evidence type="ECO:0000313" key="2">
    <source>
        <dbReference type="Proteomes" id="UP000008983"/>
    </source>
</evidence>
<dbReference type="RefSeq" id="XP_004035265.1">
    <property type="nucleotide sequence ID" value="XM_004035217.1"/>
</dbReference>
<dbReference type="GeneID" id="14907930"/>
<dbReference type="AlphaFoldDB" id="G0QSM0"/>
<sequence length="132" mass="15277">MFLNKQLMDVTKVNNVLQLPIQILEVISVHQKLVPDSYLKDQFLNILLVIIYMQESNSQITPIQTTYKSKLLNSLMTEVSTVITKTPNGGKSINKKDQLMLKYYCGNLKQIAKLKLPQKHILNRFNIQNFIQ</sequence>
<dbReference type="Proteomes" id="UP000008983">
    <property type="component" value="Unassembled WGS sequence"/>
</dbReference>